<dbReference type="InterPro" id="IPR003593">
    <property type="entry name" value="AAA+_ATPase"/>
</dbReference>
<comment type="caution">
    <text evidence="3">The sequence shown here is derived from an EMBL/GenBank/DDBJ whole genome shotgun (WGS) entry which is preliminary data.</text>
</comment>
<feature type="domain" description="ABC transporter" evidence="2">
    <location>
        <begin position="18"/>
        <end position="252"/>
    </location>
</feature>
<keyword evidence="3" id="KW-0067">ATP-binding</keyword>
<dbReference type="PANTHER" id="PTHR42788:SF20">
    <property type="entry name" value="ABC TRANSPORTER ATP-BINDING PROTEIN"/>
    <property type="match status" value="1"/>
</dbReference>
<evidence type="ECO:0000259" key="2">
    <source>
        <dbReference type="PROSITE" id="PS50893"/>
    </source>
</evidence>
<sequence>MTLAAPSKLGSGLVDASIDVTGARRTYELPDLSHLVALHDVDLSIESGTFVSVIGPSGCGKSTLLRIIGGLEQPDAGSVTVCGVSPKEAAAAKALGFVPQTPALLPWLTVLKNVTLPTKVNKRRNRTPLPDMEDLLRKAGLGDAMHKLPLQLSGGMQQRAAIVRAFGLRPDVMLMDEPFSALDEFTREALQEQLLDLWEETRSTVVFVTHSVSEAVRLSDRVVVMAPRPGRIVDVIDVDLPRPRPAALLESPEFHHYEGAVRDRLREAFEHGSRAGAAKGDQ</sequence>
<accession>A0ABP6W9A6</accession>
<dbReference type="CDD" id="cd03293">
    <property type="entry name" value="ABC_NrtD_SsuB_transporters"/>
    <property type="match status" value="1"/>
</dbReference>
<keyword evidence="3" id="KW-0547">Nucleotide-binding</keyword>
<dbReference type="PANTHER" id="PTHR42788">
    <property type="entry name" value="TAURINE IMPORT ATP-BINDING PROTEIN-RELATED"/>
    <property type="match status" value="1"/>
</dbReference>
<keyword evidence="1" id="KW-0813">Transport</keyword>
<proteinExistence type="predicted"/>
<gene>
    <name evidence="3" type="ORF">GCM10022263_37620</name>
</gene>
<keyword evidence="4" id="KW-1185">Reference proteome</keyword>
<dbReference type="PROSITE" id="PS50893">
    <property type="entry name" value="ABC_TRANSPORTER_2"/>
    <property type="match status" value="1"/>
</dbReference>
<dbReference type="EMBL" id="BAABBB010000022">
    <property type="protein sequence ID" value="GAA3546997.1"/>
    <property type="molecule type" value="Genomic_DNA"/>
</dbReference>
<protein>
    <submittedName>
        <fullName evidence="3">ABC transporter ATP-binding protein</fullName>
    </submittedName>
</protein>
<dbReference type="Pfam" id="PF00005">
    <property type="entry name" value="ABC_tran"/>
    <property type="match status" value="1"/>
</dbReference>
<evidence type="ECO:0000313" key="3">
    <source>
        <dbReference type="EMBL" id="GAA3546997.1"/>
    </source>
</evidence>
<dbReference type="PROSITE" id="PS00211">
    <property type="entry name" value="ABC_TRANSPORTER_1"/>
    <property type="match status" value="1"/>
</dbReference>
<dbReference type="InterPro" id="IPR017871">
    <property type="entry name" value="ABC_transporter-like_CS"/>
</dbReference>
<dbReference type="GO" id="GO:0005524">
    <property type="term" value="F:ATP binding"/>
    <property type="evidence" value="ECO:0007669"/>
    <property type="project" value="UniProtKB-KW"/>
</dbReference>
<organism evidence="3 4">
    <name type="scientific">Nocardioides daeguensis</name>
    <dbReference type="NCBI Taxonomy" id="908359"/>
    <lineage>
        <taxon>Bacteria</taxon>
        <taxon>Bacillati</taxon>
        <taxon>Actinomycetota</taxon>
        <taxon>Actinomycetes</taxon>
        <taxon>Propionibacteriales</taxon>
        <taxon>Nocardioidaceae</taxon>
        <taxon>Nocardioides</taxon>
    </lineage>
</organism>
<evidence type="ECO:0000256" key="1">
    <source>
        <dbReference type="ARBA" id="ARBA00022448"/>
    </source>
</evidence>
<dbReference type="InterPro" id="IPR050166">
    <property type="entry name" value="ABC_transporter_ATP-bind"/>
</dbReference>
<evidence type="ECO:0000313" key="4">
    <source>
        <dbReference type="Proteomes" id="UP001500301"/>
    </source>
</evidence>
<dbReference type="InterPro" id="IPR003439">
    <property type="entry name" value="ABC_transporter-like_ATP-bd"/>
</dbReference>
<dbReference type="Proteomes" id="UP001500301">
    <property type="component" value="Unassembled WGS sequence"/>
</dbReference>
<reference evidence="4" key="1">
    <citation type="journal article" date="2019" name="Int. J. Syst. Evol. Microbiol.">
        <title>The Global Catalogue of Microorganisms (GCM) 10K type strain sequencing project: providing services to taxonomists for standard genome sequencing and annotation.</title>
        <authorList>
            <consortium name="The Broad Institute Genomics Platform"/>
            <consortium name="The Broad Institute Genome Sequencing Center for Infectious Disease"/>
            <person name="Wu L."/>
            <person name="Ma J."/>
        </authorList>
    </citation>
    <scope>NUCLEOTIDE SEQUENCE [LARGE SCALE GENOMIC DNA]</scope>
    <source>
        <strain evidence="4">JCM 17460</strain>
    </source>
</reference>
<dbReference type="SMART" id="SM00382">
    <property type="entry name" value="AAA"/>
    <property type="match status" value="1"/>
</dbReference>
<name>A0ABP6W9A6_9ACTN</name>
<dbReference type="RefSeq" id="WP_218236125.1">
    <property type="nucleotide sequence ID" value="NZ_BAABBB010000022.1"/>
</dbReference>